<dbReference type="AlphaFoldDB" id="W4LEV5"/>
<organism evidence="2 3">
    <name type="scientific">Entotheonella factor</name>
    <dbReference type="NCBI Taxonomy" id="1429438"/>
    <lineage>
        <taxon>Bacteria</taxon>
        <taxon>Pseudomonadati</taxon>
        <taxon>Nitrospinota/Tectimicrobiota group</taxon>
        <taxon>Candidatus Tectimicrobiota</taxon>
        <taxon>Candidatus Entotheonellia</taxon>
        <taxon>Candidatus Entotheonellales</taxon>
        <taxon>Candidatus Entotheonellaceae</taxon>
        <taxon>Candidatus Entotheonella</taxon>
    </lineage>
</organism>
<dbReference type="PROSITE" id="PS50234">
    <property type="entry name" value="VWFA"/>
    <property type="match status" value="1"/>
</dbReference>
<evidence type="ECO:0000259" key="1">
    <source>
        <dbReference type="PROSITE" id="PS50234"/>
    </source>
</evidence>
<dbReference type="EMBL" id="AZHW01000865">
    <property type="protein sequence ID" value="ETW95851.1"/>
    <property type="molecule type" value="Genomic_DNA"/>
</dbReference>
<sequence>MRFAHPDMLWFLLGCPLLGLLVALARHRYATLLQHLGEPRLFQHTRSRLPWLHRPWVQVTLVVLPVLSLILALADPRVSTGTPYVKAGALDTVMALDVSTSMAAEDVNGRSRLAVARDMVRSLLPELRGNRVGLITFAGTSFRQAELTEDLDALDFIVEHWVKEGAAGVAGSNLAQAIETGLGLFSDDQKRTRLMLLFSDGGDESEDLQPILARAASQGVGIVTLGLGSLQSSRIPQYDAQGKFTSYVEVGGVVATTQLNAKPLQRIASATGGTYVHVQQRRNWNHLLTRHAAASGLLTHDEKPIFQTFLLMGLLACAVQVLVTRF</sequence>
<name>W4LEV5_ENTF1</name>
<dbReference type="InterPro" id="IPR036465">
    <property type="entry name" value="vWFA_dom_sf"/>
</dbReference>
<dbReference type="Pfam" id="PF13519">
    <property type="entry name" value="VWA_2"/>
    <property type="match status" value="1"/>
</dbReference>
<evidence type="ECO:0000313" key="3">
    <source>
        <dbReference type="Proteomes" id="UP000019141"/>
    </source>
</evidence>
<feature type="domain" description="VWFA" evidence="1">
    <location>
        <begin position="91"/>
        <end position="297"/>
    </location>
</feature>
<evidence type="ECO:0000313" key="2">
    <source>
        <dbReference type="EMBL" id="ETW95851.1"/>
    </source>
</evidence>
<dbReference type="Gene3D" id="3.40.50.410">
    <property type="entry name" value="von Willebrand factor, type A domain"/>
    <property type="match status" value="1"/>
</dbReference>
<dbReference type="PANTHER" id="PTHR22550:SF14">
    <property type="entry name" value="VWFA DOMAIN-CONTAINING PROTEIN"/>
    <property type="match status" value="1"/>
</dbReference>
<dbReference type="SUPFAM" id="SSF53300">
    <property type="entry name" value="vWA-like"/>
    <property type="match status" value="1"/>
</dbReference>
<dbReference type="Proteomes" id="UP000019141">
    <property type="component" value="Unassembled WGS sequence"/>
</dbReference>
<dbReference type="SMART" id="SM00327">
    <property type="entry name" value="VWA"/>
    <property type="match status" value="1"/>
</dbReference>
<keyword evidence="3" id="KW-1185">Reference proteome</keyword>
<dbReference type="PANTHER" id="PTHR22550">
    <property type="entry name" value="SPORE GERMINATION PROTEIN"/>
    <property type="match status" value="1"/>
</dbReference>
<protein>
    <recommendedName>
        <fullName evidence="1">VWFA domain-containing protein</fullName>
    </recommendedName>
</protein>
<comment type="caution">
    <text evidence="2">The sequence shown here is derived from an EMBL/GenBank/DDBJ whole genome shotgun (WGS) entry which is preliminary data.</text>
</comment>
<dbReference type="InterPro" id="IPR002035">
    <property type="entry name" value="VWF_A"/>
</dbReference>
<proteinExistence type="predicted"/>
<reference evidence="2 3" key="1">
    <citation type="journal article" date="2014" name="Nature">
        <title>An environmental bacterial taxon with a large and distinct metabolic repertoire.</title>
        <authorList>
            <person name="Wilson M.C."/>
            <person name="Mori T."/>
            <person name="Ruckert C."/>
            <person name="Uria A.R."/>
            <person name="Helf M.J."/>
            <person name="Takada K."/>
            <person name="Gernert C."/>
            <person name="Steffens U.A."/>
            <person name="Heycke N."/>
            <person name="Schmitt S."/>
            <person name="Rinke C."/>
            <person name="Helfrich E.J."/>
            <person name="Brachmann A.O."/>
            <person name="Gurgui C."/>
            <person name="Wakimoto T."/>
            <person name="Kracht M."/>
            <person name="Crusemann M."/>
            <person name="Hentschel U."/>
            <person name="Abe I."/>
            <person name="Matsunaga S."/>
            <person name="Kalinowski J."/>
            <person name="Takeyama H."/>
            <person name="Piel J."/>
        </authorList>
    </citation>
    <scope>NUCLEOTIDE SEQUENCE [LARGE SCALE GENOMIC DNA]</scope>
    <source>
        <strain evidence="3">TSY1</strain>
    </source>
</reference>
<accession>W4LEV5</accession>
<dbReference type="HOGENOM" id="CLU_024570_1_0_7"/>
<gene>
    <name evidence="2" type="ORF">ETSY1_28915</name>
</gene>
<dbReference type="InterPro" id="IPR050768">
    <property type="entry name" value="UPF0353/GerABKA_families"/>
</dbReference>